<dbReference type="AlphaFoldDB" id="A0A814ZEB2"/>
<protein>
    <submittedName>
        <fullName evidence="2">Uncharacterized protein</fullName>
    </submittedName>
</protein>
<evidence type="ECO:0000313" key="6">
    <source>
        <dbReference type="Proteomes" id="UP000663829"/>
    </source>
</evidence>
<dbReference type="Proteomes" id="UP000681722">
    <property type="component" value="Unassembled WGS sequence"/>
</dbReference>
<dbReference type="EMBL" id="CAJOBC010011078">
    <property type="protein sequence ID" value="CAF4006516.1"/>
    <property type="molecule type" value="Genomic_DNA"/>
</dbReference>
<accession>A0A814ZEB2</accession>
<dbReference type="Proteomes" id="UP000677228">
    <property type="component" value="Unassembled WGS sequence"/>
</dbReference>
<keyword evidence="6" id="KW-1185">Reference proteome</keyword>
<dbReference type="Proteomes" id="UP000682733">
    <property type="component" value="Unassembled WGS sequence"/>
</dbReference>
<evidence type="ECO:0000313" key="5">
    <source>
        <dbReference type="EMBL" id="CAF4334172.1"/>
    </source>
</evidence>
<reference evidence="2" key="1">
    <citation type="submission" date="2021-02" db="EMBL/GenBank/DDBJ databases">
        <authorList>
            <person name="Nowell W R."/>
        </authorList>
    </citation>
    <scope>NUCLEOTIDE SEQUENCE</scope>
</reference>
<name>A0A814ZEB2_9BILA</name>
<sequence>MDKIQLNMQLIPGYIKTSLKIITIGSKRIIERLLPKVLENIETTTHECAQFANNSADKLFYLKVLTGKIVALTKVVDTKSNKNSDNIKKNLTALSIAKELHKTELSTLDQRYNERKQAVREAQQQYSNALNEIKTGIEGAFINVVHSINPLKAIPQLIEHGNVDGQRDAKYKAGLAQTRLREAEQQYEKLWNEIKQHHNKTIELVVSISVLNMTKISYDDLIVLLQEAMTVLGQLGEHWSNLASYFEKIANRANFLRNKRVESFILYTNSIQIEDRTFLEEIKESAIEIHIESYALFSASKTYVDISSKYILRQLGGLAKRIAPYNDTIGEQYLKELRNDTITTEKELVHLFEQRKAIYHGVVHKKQTELGDFIKKLDRAITDDKKPLGRVKGRRG</sequence>
<evidence type="ECO:0000313" key="4">
    <source>
        <dbReference type="EMBL" id="CAF4006516.1"/>
    </source>
</evidence>
<dbReference type="PANTHER" id="PTHR33488:SF2">
    <property type="entry name" value="EARLY ENDOSOME ANTIGEN 1-LIKE"/>
    <property type="match status" value="1"/>
</dbReference>
<keyword evidence="1" id="KW-0175">Coiled coil</keyword>
<dbReference type="EMBL" id="CAJNOQ010010093">
    <property type="protein sequence ID" value="CAF1242668.1"/>
    <property type="molecule type" value="Genomic_DNA"/>
</dbReference>
<dbReference type="OrthoDB" id="5406275at2759"/>
<proteinExistence type="predicted"/>
<dbReference type="Proteomes" id="UP000663829">
    <property type="component" value="Unassembled WGS sequence"/>
</dbReference>
<dbReference type="PANTHER" id="PTHR33488">
    <property type="entry name" value="ZGC:162509"/>
    <property type="match status" value="1"/>
</dbReference>
<dbReference type="Gene3D" id="1.20.1170.10">
    <property type="match status" value="1"/>
</dbReference>
<feature type="coiled-coil region" evidence="1">
    <location>
        <begin position="105"/>
        <end position="132"/>
    </location>
</feature>
<dbReference type="EMBL" id="CAJOBA010061902">
    <property type="protein sequence ID" value="CAF4334172.1"/>
    <property type="molecule type" value="Genomic_DNA"/>
</dbReference>
<evidence type="ECO:0000313" key="2">
    <source>
        <dbReference type="EMBL" id="CAF1242668.1"/>
    </source>
</evidence>
<dbReference type="EMBL" id="CAJNOK010039502">
    <property type="protein sequence ID" value="CAF1545266.1"/>
    <property type="molecule type" value="Genomic_DNA"/>
</dbReference>
<evidence type="ECO:0000256" key="1">
    <source>
        <dbReference type="SAM" id="Coils"/>
    </source>
</evidence>
<dbReference type="SUPFAM" id="SSF58100">
    <property type="entry name" value="Bacterial hemolysins"/>
    <property type="match status" value="1"/>
</dbReference>
<evidence type="ECO:0000313" key="3">
    <source>
        <dbReference type="EMBL" id="CAF1545266.1"/>
    </source>
</evidence>
<organism evidence="2 6">
    <name type="scientific">Didymodactylos carnosus</name>
    <dbReference type="NCBI Taxonomy" id="1234261"/>
    <lineage>
        <taxon>Eukaryota</taxon>
        <taxon>Metazoa</taxon>
        <taxon>Spiralia</taxon>
        <taxon>Gnathifera</taxon>
        <taxon>Rotifera</taxon>
        <taxon>Eurotatoria</taxon>
        <taxon>Bdelloidea</taxon>
        <taxon>Philodinida</taxon>
        <taxon>Philodinidae</taxon>
        <taxon>Didymodactylos</taxon>
    </lineage>
</organism>
<gene>
    <name evidence="2" type="ORF">GPM918_LOCUS25735</name>
    <name evidence="3" type="ORF">OVA965_LOCUS38988</name>
    <name evidence="4" type="ORF">SRO942_LOCUS25770</name>
    <name evidence="5" type="ORF">TMI583_LOCUS40232</name>
</gene>
<comment type="caution">
    <text evidence="2">The sequence shown here is derived from an EMBL/GenBank/DDBJ whole genome shotgun (WGS) entry which is preliminary data.</text>
</comment>